<dbReference type="PANTHER" id="PTHR43115:SF4">
    <property type="entry name" value="DEHYDROGENASE_REDUCTASE SDR FAMILY MEMBER 11"/>
    <property type="match status" value="1"/>
</dbReference>
<feature type="domain" description="Ketoreductase" evidence="4">
    <location>
        <begin position="5"/>
        <end position="190"/>
    </location>
</feature>
<sequence length="238" mass="26154">MLEDKTILITGATKGIGKALVSRLETHNTVRFALVARSSELLGELKAHLQKQGHECEVFAGDVAAEPFVVSTVQHCLERFGSIDILVNNAGIGKFGEVEQYSLGEWQQLFDTNVTGTFLFSREVVPHMKRQGNGHIVMVASDVSKRVFDGGTAYCATKFAQDAFSMALRKEVRRFGIKVSTIFPGLVDTSFHAQPQGDSAHQGWLSAYDVADAIIYTLSAPSHVVIDELMLHPLIQEY</sequence>
<dbReference type="GO" id="GO:0016616">
    <property type="term" value="F:oxidoreductase activity, acting on the CH-OH group of donors, NAD or NADP as acceptor"/>
    <property type="evidence" value="ECO:0007669"/>
    <property type="project" value="UniProtKB-ARBA"/>
</dbReference>
<accession>A0A856MED8</accession>
<proteinExistence type="inferred from homology"/>
<dbReference type="EMBL" id="CP030118">
    <property type="protein sequence ID" value="QDL09078.1"/>
    <property type="molecule type" value="Genomic_DNA"/>
</dbReference>
<dbReference type="RefSeq" id="WP_169262880.1">
    <property type="nucleotide sequence ID" value="NZ_CAWOXK010000001.1"/>
</dbReference>
<name>A0A856MED8_9CYAN</name>
<comment type="similarity">
    <text evidence="1 3">Belongs to the short-chain dehydrogenases/reductases (SDR) family.</text>
</comment>
<reference evidence="5 6" key="1">
    <citation type="submission" date="2018-06" db="EMBL/GenBank/DDBJ databases">
        <title>Comparative genomics of Brasilonema spp. strains.</title>
        <authorList>
            <person name="Alvarenga D.O."/>
            <person name="Fiore M.F."/>
            <person name="Varani A.M."/>
        </authorList>
    </citation>
    <scope>NUCLEOTIDE SEQUENCE [LARGE SCALE GENOMIC DNA]</scope>
    <source>
        <strain evidence="5 6">CENA114</strain>
    </source>
</reference>
<dbReference type="SMART" id="SM00822">
    <property type="entry name" value="PKS_KR"/>
    <property type="match status" value="1"/>
</dbReference>
<evidence type="ECO:0000256" key="2">
    <source>
        <dbReference type="ARBA" id="ARBA00023002"/>
    </source>
</evidence>
<dbReference type="AlphaFoldDB" id="A0A856MED8"/>
<evidence type="ECO:0000256" key="1">
    <source>
        <dbReference type="ARBA" id="ARBA00006484"/>
    </source>
</evidence>
<organism evidence="5 6">
    <name type="scientific">Brasilonema sennae CENA114</name>
    <dbReference type="NCBI Taxonomy" id="415709"/>
    <lineage>
        <taxon>Bacteria</taxon>
        <taxon>Bacillati</taxon>
        <taxon>Cyanobacteriota</taxon>
        <taxon>Cyanophyceae</taxon>
        <taxon>Nostocales</taxon>
        <taxon>Scytonemataceae</taxon>
        <taxon>Brasilonema</taxon>
        <taxon>Bromeliae group (in: Brasilonema)</taxon>
    </lineage>
</organism>
<dbReference type="CDD" id="cd05233">
    <property type="entry name" value="SDR_c"/>
    <property type="match status" value="1"/>
</dbReference>
<dbReference type="Proteomes" id="UP000503129">
    <property type="component" value="Chromosome"/>
</dbReference>
<dbReference type="PANTHER" id="PTHR43115">
    <property type="entry name" value="DEHYDROGENASE/REDUCTASE SDR FAMILY MEMBER 11"/>
    <property type="match status" value="1"/>
</dbReference>
<dbReference type="InterPro" id="IPR002347">
    <property type="entry name" value="SDR_fam"/>
</dbReference>
<keyword evidence="2" id="KW-0560">Oxidoreductase</keyword>
<evidence type="ECO:0000259" key="4">
    <source>
        <dbReference type="SMART" id="SM00822"/>
    </source>
</evidence>
<dbReference type="FunFam" id="3.40.50.720:FF:000047">
    <property type="entry name" value="NADP-dependent L-serine/L-allo-threonine dehydrogenase"/>
    <property type="match status" value="1"/>
</dbReference>
<dbReference type="SUPFAM" id="SSF51735">
    <property type="entry name" value="NAD(P)-binding Rossmann-fold domains"/>
    <property type="match status" value="1"/>
</dbReference>
<protein>
    <submittedName>
        <fullName evidence="5">SDR family NAD(P)-dependent oxidoreductase</fullName>
    </submittedName>
</protein>
<dbReference type="PRINTS" id="PR00081">
    <property type="entry name" value="GDHRDH"/>
</dbReference>
<keyword evidence="6" id="KW-1185">Reference proteome</keyword>
<dbReference type="PRINTS" id="PR00080">
    <property type="entry name" value="SDRFAMILY"/>
</dbReference>
<gene>
    <name evidence="5" type="ORF">DP114_15265</name>
</gene>
<dbReference type="InterPro" id="IPR057326">
    <property type="entry name" value="KR_dom"/>
</dbReference>
<evidence type="ECO:0000256" key="3">
    <source>
        <dbReference type="RuleBase" id="RU000363"/>
    </source>
</evidence>
<evidence type="ECO:0000313" key="5">
    <source>
        <dbReference type="EMBL" id="QDL09078.1"/>
    </source>
</evidence>
<dbReference type="KEGG" id="bsen:DP114_15265"/>
<evidence type="ECO:0000313" key="6">
    <source>
        <dbReference type="Proteomes" id="UP000503129"/>
    </source>
</evidence>
<dbReference type="InterPro" id="IPR036291">
    <property type="entry name" value="NAD(P)-bd_dom_sf"/>
</dbReference>
<dbReference type="Gene3D" id="3.40.50.720">
    <property type="entry name" value="NAD(P)-binding Rossmann-like Domain"/>
    <property type="match status" value="1"/>
</dbReference>
<dbReference type="Pfam" id="PF00106">
    <property type="entry name" value="adh_short"/>
    <property type="match status" value="1"/>
</dbReference>